<evidence type="ECO:0000256" key="2">
    <source>
        <dbReference type="ARBA" id="ARBA00011322"/>
    </source>
</evidence>
<evidence type="ECO:0000256" key="3">
    <source>
        <dbReference type="ARBA" id="ARBA00013368"/>
    </source>
</evidence>
<reference evidence="7 9" key="2">
    <citation type="submission" date="2016-12" db="EMBL/GenBank/DDBJ databases">
        <title>Clostridium tepidum sp. nov., a close relative of Clostridium sporogenes and Clostridium botulinum Group I.</title>
        <authorList>
            <person name="Dobritsa A.P."/>
            <person name="Kutumbaka K.K."/>
            <person name="Werner K."/>
            <person name="Wiedmann M."/>
            <person name="Asmus A."/>
            <person name="Samadpour M."/>
        </authorList>
    </citation>
    <scope>NUCLEOTIDE SEQUENCE [LARGE SCALE GENOMIC DNA]</scope>
    <source>
        <strain evidence="7 9">IEH 97212</strain>
    </source>
</reference>
<feature type="coiled-coil region" evidence="4">
    <location>
        <begin position="837"/>
        <end position="952"/>
    </location>
</feature>
<feature type="domain" description="Rad50/SbcC-type AAA" evidence="5">
    <location>
        <begin position="5"/>
        <end position="263"/>
    </location>
</feature>
<evidence type="ECO:0000313" key="7">
    <source>
        <dbReference type="EMBL" id="OOO65945.1"/>
    </source>
</evidence>
<dbReference type="OrthoDB" id="9795626at2"/>
<feature type="coiled-coil region" evidence="4">
    <location>
        <begin position="207"/>
        <end position="336"/>
    </location>
</feature>
<dbReference type="EMBL" id="MRAD01000005">
    <property type="protein sequence ID" value="OOO62463.1"/>
    <property type="molecule type" value="Genomic_DNA"/>
</dbReference>
<dbReference type="Proteomes" id="UP000190256">
    <property type="component" value="Unassembled WGS sequence"/>
</dbReference>
<name>A0A1S9I6R0_9CLOT</name>
<keyword evidence="7" id="KW-0269">Exonuclease</keyword>
<gene>
    <name evidence="6" type="ORF">BS637_06390</name>
    <name evidence="7" type="ORF">BS638_07795</name>
</gene>
<dbReference type="GO" id="GO:0016887">
    <property type="term" value="F:ATP hydrolysis activity"/>
    <property type="evidence" value="ECO:0007669"/>
    <property type="project" value="InterPro"/>
</dbReference>
<keyword evidence="4" id="KW-0175">Coiled coil</keyword>
<organism evidence="7 9">
    <name type="scientific">Clostridium tepidum</name>
    <dbReference type="NCBI Taxonomy" id="1962263"/>
    <lineage>
        <taxon>Bacteria</taxon>
        <taxon>Bacillati</taxon>
        <taxon>Bacillota</taxon>
        <taxon>Clostridia</taxon>
        <taxon>Eubacteriales</taxon>
        <taxon>Clostridiaceae</taxon>
        <taxon>Clostridium</taxon>
    </lineage>
</organism>
<evidence type="ECO:0000313" key="9">
    <source>
        <dbReference type="Proteomes" id="UP000190256"/>
    </source>
</evidence>
<evidence type="ECO:0000256" key="1">
    <source>
        <dbReference type="ARBA" id="ARBA00006930"/>
    </source>
</evidence>
<keyword evidence="8" id="KW-1185">Reference proteome</keyword>
<feature type="coiled-coil region" evidence="4">
    <location>
        <begin position="513"/>
        <end position="568"/>
    </location>
</feature>
<dbReference type="Pfam" id="PF13558">
    <property type="entry name" value="SbcC_Walker_B"/>
    <property type="match status" value="1"/>
</dbReference>
<evidence type="ECO:0000313" key="8">
    <source>
        <dbReference type="Proteomes" id="UP000190206"/>
    </source>
</evidence>
<comment type="subunit">
    <text evidence="2">Heterodimer of SbcC and SbcD.</text>
</comment>
<dbReference type="InterPro" id="IPR038729">
    <property type="entry name" value="Rad50/SbcC_AAA"/>
</dbReference>
<keyword evidence="7" id="KW-0540">Nuclease</keyword>
<feature type="coiled-coil region" evidence="4">
    <location>
        <begin position="977"/>
        <end position="1014"/>
    </location>
</feature>
<sequence>MKPKKLVIKGLNSFIEKQEIDFETLVERGLFGIFGPTGSGKSSILDAITMALYGDIARDSTQFINLDTDSLFVSYEFQVALGDKREDYIVSRTVKRDKKGGYKTTAARLVKKNNNEEVVIADKPRDIQKNIQSIIGLTAEDFTRSVVLPQGKFSEFLKLSGKSRRDMLERIFRLEKYGKKLSERIRKARNKQLSSLTLIEGKLEQYKDISKEKLHELKLKYENLLKEKFRIEEERDESNKLYEKYKNIWELQEELNIYLNKLEKLKRELLDIEGKKLRLEKGKNALNVKPYIDEINKIEKDRDNNKKELDTAIEQLKDIDLKLKSLKEEHEMAVKDREEKIPLLMQKENNLLQAIEIKKKVENIKKERMILAEKYKEKSALIKNKIIEKKNIEDNINKISEEIKLKDYEINSLKIGGDRREKIQKLYEIDKECRRLNLEVINKTEKINKEIKDLKDEELKYEDIIKIQKDIKKKLEDALAKKEDLIKDSPGNNSILLDKKDYINKLVENFNSLKKINDRKQELDKSLKEKQTVKLNIEKQHEEILKILKYKEEIVSNLEDEIKNKERMDMASILASNLKENEPCPVCGSIHHINLAKEINIKELDTLRQEYNNIQKELDNIKLEENKKNVFLISIKKEEEIILEELEKIREELRDENLDDLAKEIQKEKNNFDKLNKDINIWEKEKLELEEKINKLQKEKNNIDKEEAKNQESISKQKEIIISSEKDKKEKESLFKEKEKQNMKLKEELKVYNVEEEIDKIKVSDRKIEEYNNIIKNKRDILEKANNKKEEIIKELNILEVELGKIVEAGKEKKNFIDKEEEEIRKLNIGEISKEYLDKVREAIESIKIKEETLKSKLDSEVKNKEILWENKISKEQIKNKLEELYNEKSIQLNKILKENKFNSLEDAKFMLISKEEITNLEKEVEEFEKEYNNLNVNIENINRKLDGEKIEEEAWRDIRLKKENKEKELENIIKSIVIEEKVINDMERDIKKLKDLLDEKERVSHKKALLEDMDKLVQGNKFVEFVAMNQLEYIAFEASKRLKDITRGRYALELDCNGNFTMRDDFNGGGIRPTNTLSGGETFLTSLTLALSLSSQIQLKGNSPLEFFFLDEGFGTLDNELLDTVMSSLESLRSDRLSVGIISHVDELKNRVPIKLIVEPAVPGEGGSKVKIEYS</sequence>
<dbReference type="SUPFAM" id="SSF52540">
    <property type="entry name" value="P-loop containing nucleoside triphosphate hydrolases"/>
    <property type="match status" value="1"/>
</dbReference>
<evidence type="ECO:0000313" key="6">
    <source>
        <dbReference type="EMBL" id="OOO62463.1"/>
    </source>
</evidence>
<dbReference type="RefSeq" id="WP_078023927.1">
    <property type="nucleotide sequence ID" value="NZ_JADPGM010000009.1"/>
</dbReference>
<dbReference type="Pfam" id="PF13476">
    <property type="entry name" value="AAA_23"/>
    <property type="match status" value="1"/>
</dbReference>
<feature type="coiled-coil region" evidence="4">
    <location>
        <begin position="437"/>
        <end position="488"/>
    </location>
</feature>
<dbReference type="GO" id="GO:0006302">
    <property type="term" value="P:double-strand break repair"/>
    <property type="evidence" value="ECO:0007669"/>
    <property type="project" value="InterPro"/>
</dbReference>
<comment type="caution">
    <text evidence="7">The sequence shown here is derived from an EMBL/GenBank/DDBJ whole genome shotgun (WGS) entry which is preliminary data.</text>
</comment>
<accession>A0A1S9I6R0</accession>
<keyword evidence="7" id="KW-0378">Hydrolase</keyword>
<evidence type="ECO:0000259" key="5">
    <source>
        <dbReference type="Pfam" id="PF13476"/>
    </source>
</evidence>
<proteinExistence type="inferred from homology"/>
<dbReference type="EMBL" id="MRAE01000016">
    <property type="protein sequence ID" value="OOO65945.1"/>
    <property type="molecule type" value="Genomic_DNA"/>
</dbReference>
<dbReference type="PANTHER" id="PTHR32114:SF2">
    <property type="entry name" value="ABC TRANSPORTER ABCH.3"/>
    <property type="match status" value="1"/>
</dbReference>
<protein>
    <recommendedName>
        <fullName evidence="3">Nuclease SbcCD subunit C</fullName>
    </recommendedName>
</protein>
<dbReference type="AlphaFoldDB" id="A0A1S9I6R0"/>
<dbReference type="Proteomes" id="UP000190206">
    <property type="component" value="Unassembled WGS sequence"/>
</dbReference>
<dbReference type="InterPro" id="IPR027417">
    <property type="entry name" value="P-loop_NTPase"/>
</dbReference>
<comment type="similarity">
    <text evidence="1">Belongs to the SMC family. SbcC subfamily.</text>
</comment>
<dbReference type="STRING" id="1962263.BS637_06390"/>
<dbReference type="GO" id="GO:0004527">
    <property type="term" value="F:exonuclease activity"/>
    <property type="evidence" value="ECO:0007669"/>
    <property type="project" value="UniProtKB-KW"/>
</dbReference>
<dbReference type="Gene3D" id="3.40.50.300">
    <property type="entry name" value="P-loop containing nucleotide triphosphate hydrolases"/>
    <property type="match status" value="2"/>
</dbReference>
<feature type="coiled-coil region" evidence="4">
    <location>
        <begin position="597"/>
        <end position="802"/>
    </location>
</feature>
<reference evidence="6 8" key="1">
    <citation type="submission" date="2016-12" db="EMBL/GenBank/DDBJ databases">
        <title>Clostridium tepidum sp. nov., a close relative of Clostridium sporogenes and Clostridium botulinum Group I.</title>
        <authorList>
            <person name="Dobritsa A.P."/>
            <person name="Kutumbaka K."/>
            <person name="Werner K."/>
            <person name="Samadpour M."/>
        </authorList>
    </citation>
    <scope>NUCLEOTIDE SEQUENCE [LARGE SCALE GENOMIC DNA]</scope>
    <source>
        <strain evidence="6 8">PE</strain>
    </source>
</reference>
<dbReference type="PANTHER" id="PTHR32114">
    <property type="entry name" value="ABC TRANSPORTER ABCH.3"/>
    <property type="match status" value="1"/>
</dbReference>
<evidence type="ECO:0000256" key="4">
    <source>
        <dbReference type="SAM" id="Coils"/>
    </source>
</evidence>